<keyword evidence="1" id="KW-0285">Flavoprotein</keyword>
<dbReference type="NCBIfam" id="TIGR03567">
    <property type="entry name" value="FMN_reduc_SsuE"/>
    <property type="match status" value="1"/>
</dbReference>
<dbReference type="AlphaFoldDB" id="A0A285NLR3"/>
<dbReference type="RefSeq" id="WP_097040939.1">
    <property type="nucleotide sequence ID" value="NZ_OBEK01000002.1"/>
</dbReference>
<gene>
    <name evidence="5" type="ORF">SAMN05421503_1581</name>
</gene>
<dbReference type="PANTHER" id="PTHR43408:SF1">
    <property type="entry name" value="FMN REDUCTASE (NADPH)"/>
    <property type="match status" value="1"/>
</dbReference>
<dbReference type="EMBL" id="OBEK01000002">
    <property type="protein sequence ID" value="SNZ10178.1"/>
    <property type="molecule type" value="Genomic_DNA"/>
</dbReference>
<dbReference type="GO" id="GO:0046306">
    <property type="term" value="P:alkanesulfonate catabolic process"/>
    <property type="evidence" value="ECO:0007669"/>
    <property type="project" value="InterPro"/>
</dbReference>
<evidence type="ECO:0000256" key="2">
    <source>
        <dbReference type="ARBA" id="ARBA00022643"/>
    </source>
</evidence>
<accession>A0A285NLR3</accession>
<keyword evidence="3" id="KW-0560">Oxidoreductase</keyword>
<dbReference type="InterPro" id="IPR005025">
    <property type="entry name" value="FMN_Rdtase-like_dom"/>
</dbReference>
<dbReference type="Pfam" id="PF03358">
    <property type="entry name" value="FMN_red"/>
    <property type="match status" value="1"/>
</dbReference>
<reference evidence="6" key="1">
    <citation type="submission" date="2017-09" db="EMBL/GenBank/DDBJ databases">
        <authorList>
            <person name="Varghese N."/>
            <person name="Submissions S."/>
        </authorList>
    </citation>
    <scope>NUCLEOTIDE SEQUENCE [LARGE SCALE GENOMIC DNA]</scope>
    <source>
        <strain evidence="6">CGMCC 1.8913</strain>
    </source>
</reference>
<dbReference type="Proteomes" id="UP000219356">
    <property type="component" value="Unassembled WGS sequence"/>
</dbReference>
<feature type="domain" description="NADPH-dependent FMN reductase-like" evidence="4">
    <location>
        <begin position="2"/>
        <end position="144"/>
    </location>
</feature>
<evidence type="ECO:0000313" key="6">
    <source>
        <dbReference type="Proteomes" id="UP000219356"/>
    </source>
</evidence>
<keyword evidence="6" id="KW-1185">Reference proteome</keyword>
<name>A0A285NLR3_9BACI</name>
<evidence type="ECO:0000259" key="4">
    <source>
        <dbReference type="Pfam" id="PF03358"/>
    </source>
</evidence>
<dbReference type="SUPFAM" id="SSF52218">
    <property type="entry name" value="Flavoproteins"/>
    <property type="match status" value="1"/>
</dbReference>
<organism evidence="5 6">
    <name type="scientific">Terribacillus aidingensis</name>
    <dbReference type="NCBI Taxonomy" id="586416"/>
    <lineage>
        <taxon>Bacteria</taxon>
        <taxon>Bacillati</taxon>
        <taxon>Bacillota</taxon>
        <taxon>Bacilli</taxon>
        <taxon>Bacillales</taxon>
        <taxon>Bacillaceae</taxon>
        <taxon>Terribacillus</taxon>
    </lineage>
</organism>
<dbReference type="OrthoDB" id="1643408at2"/>
<dbReference type="Gene3D" id="3.40.50.360">
    <property type="match status" value="1"/>
</dbReference>
<dbReference type="GO" id="GO:0008752">
    <property type="term" value="F:FMN reductase [NAD(P)H] activity"/>
    <property type="evidence" value="ECO:0007669"/>
    <property type="project" value="InterPro"/>
</dbReference>
<proteinExistence type="predicted"/>
<dbReference type="InterPro" id="IPR029039">
    <property type="entry name" value="Flavoprotein-like_sf"/>
</dbReference>
<sequence>MTKITIVAGGNSVHSRLTGVLQHVQSSLEAGGAELEVIHVHQLPSKALLTADFSNEELKGAIERVQASDGVVFLSPVYKAAYSGILKTFLDMLPQKSLAGKAVLPLILGGTNAHLLVLDYALKPVIHNLGATAIHTGVFVLDKQVTKHETNLYELDPEAATRLNNALTIYKSSLGGKMDVYHTQYS</sequence>
<protein>
    <submittedName>
        <fullName evidence="5">FMN reductase</fullName>
    </submittedName>
</protein>
<evidence type="ECO:0000313" key="5">
    <source>
        <dbReference type="EMBL" id="SNZ10178.1"/>
    </source>
</evidence>
<evidence type="ECO:0000256" key="3">
    <source>
        <dbReference type="ARBA" id="ARBA00023002"/>
    </source>
</evidence>
<dbReference type="InterPro" id="IPR051814">
    <property type="entry name" value="NAD(P)H-dep_FMN_reductase"/>
</dbReference>
<dbReference type="PANTHER" id="PTHR43408">
    <property type="entry name" value="FMN REDUCTASE (NADPH)"/>
    <property type="match status" value="1"/>
</dbReference>
<dbReference type="InterPro" id="IPR020048">
    <property type="entry name" value="NADPH-dep_FMN_reduc_SsuE"/>
</dbReference>
<evidence type="ECO:0000256" key="1">
    <source>
        <dbReference type="ARBA" id="ARBA00022630"/>
    </source>
</evidence>
<keyword evidence="2" id="KW-0288">FMN</keyword>